<name>A0ABX5VD13_9BACT</name>
<dbReference type="SUPFAM" id="SSF51905">
    <property type="entry name" value="FAD/NAD(P)-binding domain"/>
    <property type="match status" value="1"/>
</dbReference>
<keyword evidence="2" id="KW-0285">Flavoprotein</keyword>
<dbReference type="PRINTS" id="PR00368">
    <property type="entry name" value="FADPNR"/>
</dbReference>
<keyword evidence="7" id="KW-1185">Reference proteome</keyword>
<evidence type="ECO:0000259" key="4">
    <source>
        <dbReference type="Pfam" id="PF00890"/>
    </source>
</evidence>
<reference evidence="6 7" key="1">
    <citation type="submission" date="2019-05" db="EMBL/GenBank/DDBJ databases">
        <title>A comparative analysis of the Nautiliaceae.</title>
        <authorList>
            <person name="Grosche A."/>
            <person name="Smedile F."/>
            <person name="Vetriani C."/>
        </authorList>
    </citation>
    <scope>NUCLEOTIDE SEQUENCE [LARGE SCALE GENOMIC DNA]</scope>
    <source>
        <strain evidence="6 7">TB-2</strain>
    </source>
</reference>
<dbReference type="InterPro" id="IPR027477">
    <property type="entry name" value="Succ_DH/fumarate_Rdtase_cat_sf"/>
</dbReference>
<dbReference type="Gene3D" id="3.50.50.60">
    <property type="entry name" value="FAD/NAD(P)-binding domain"/>
    <property type="match status" value="1"/>
</dbReference>
<dbReference type="Pfam" id="PF00890">
    <property type="entry name" value="FAD_binding_2"/>
    <property type="match status" value="1"/>
</dbReference>
<dbReference type="EMBL" id="CP040463">
    <property type="protein sequence ID" value="QCT94911.1"/>
    <property type="molecule type" value="Genomic_DNA"/>
</dbReference>
<evidence type="ECO:0000313" key="6">
    <source>
        <dbReference type="EMBL" id="QCT94911.1"/>
    </source>
</evidence>
<proteinExistence type="predicted"/>
<evidence type="ECO:0000256" key="1">
    <source>
        <dbReference type="ARBA" id="ARBA00001974"/>
    </source>
</evidence>
<evidence type="ECO:0000256" key="2">
    <source>
        <dbReference type="ARBA" id="ARBA00022630"/>
    </source>
</evidence>
<organism evidence="6 7">
    <name type="scientific">Caminibacter mediatlanticus TB-2</name>
    <dbReference type="NCBI Taxonomy" id="391592"/>
    <lineage>
        <taxon>Bacteria</taxon>
        <taxon>Pseudomonadati</taxon>
        <taxon>Campylobacterota</taxon>
        <taxon>Epsilonproteobacteria</taxon>
        <taxon>Nautiliales</taxon>
        <taxon>Nautiliaceae</taxon>
        <taxon>Caminibacter</taxon>
    </lineage>
</organism>
<accession>A0ABX5VD13</accession>
<dbReference type="InterPro" id="IPR036188">
    <property type="entry name" value="FAD/NAD-bd_sf"/>
</dbReference>
<dbReference type="InterPro" id="IPR015939">
    <property type="entry name" value="Fum_Rdtase/Succ_DH_flav-like_C"/>
</dbReference>
<dbReference type="Gene3D" id="1.20.58.100">
    <property type="entry name" value="Fumarate reductase/succinate dehydrogenase flavoprotein-like, C-terminal domain"/>
    <property type="match status" value="1"/>
</dbReference>
<dbReference type="Pfam" id="PF02910">
    <property type="entry name" value="Succ_DH_flav_C"/>
    <property type="match status" value="1"/>
</dbReference>
<dbReference type="PANTHER" id="PTHR11632">
    <property type="entry name" value="SUCCINATE DEHYDROGENASE 2 FLAVOPROTEIN SUBUNIT"/>
    <property type="match status" value="1"/>
</dbReference>
<evidence type="ECO:0000259" key="5">
    <source>
        <dbReference type="Pfam" id="PF02910"/>
    </source>
</evidence>
<comment type="cofactor">
    <cofactor evidence="1">
        <name>FAD</name>
        <dbReference type="ChEBI" id="CHEBI:57692"/>
    </cofactor>
</comment>
<dbReference type="PANTHER" id="PTHR11632:SF51">
    <property type="entry name" value="SUCCINATE DEHYDROGENASE [UBIQUINONE] FLAVOPROTEIN SUBUNIT, MITOCHONDRIAL"/>
    <property type="match status" value="1"/>
</dbReference>
<sequence>MSYDILVVGSGIAGMMAAIEAKELGSNVAIVMKKSPLANNSFMAKGGINAALNNMGDGDSIEQHIQDTLKGGMGIAEEEAVRIFCEHAPQVVRELHRKYKVPFTTLPDGRLAQRPFGGTKFKRTCFSADATGPAIMKTLNKVIQELNIPTIKNHFALNLIVNNGVIAGVSFLDEETNEVKVIKAKAVIMATGGYAGLYRGYTTNVTDATGDGIAMGLRAGLEGMDLEFIQFHPTGLAGTNYLISEAARAEGGRLINSDGNEFVDELNTRDFVTRAIVKQLQKGKQVYLDLTDIPEEVINTKLIHLKKRVKSLKKIDITKEPIPINPLAHYTMGGIKTDTYAFTDIEGLFYVGEAGNNGVNGANRLGGNSLSEGAVFGKIAGYEAVKYSHRVKNIPEIKNEDIQKDIELIEKLKNTKIDTKKIKHTLGDILYRKVGIIRNGYTLKKAIGIFEDLKKEMQTNNNEIENDSSLKEKLECINGIDLAIATAKSALQREESRGAHFRLDFPETDFAFQKHTFVKI</sequence>
<dbReference type="InterPro" id="IPR030664">
    <property type="entry name" value="SdhA/FrdA/AprA"/>
</dbReference>
<gene>
    <name evidence="6" type="ORF">FE773_06840</name>
</gene>
<dbReference type="SUPFAM" id="SSF46977">
    <property type="entry name" value="Succinate dehydrogenase/fumarate reductase flavoprotein C-terminal domain"/>
    <property type="match status" value="1"/>
</dbReference>
<feature type="domain" description="FAD-dependent oxidoreductase 2 FAD-binding" evidence="4">
    <location>
        <begin position="4"/>
        <end position="370"/>
    </location>
</feature>
<dbReference type="Gene3D" id="3.90.700.10">
    <property type="entry name" value="Succinate dehydrogenase/fumarate reductase flavoprotein, catalytic domain"/>
    <property type="match status" value="1"/>
</dbReference>
<evidence type="ECO:0000313" key="7">
    <source>
        <dbReference type="Proteomes" id="UP000306825"/>
    </source>
</evidence>
<keyword evidence="3" id="KW-0560">Oxidoreductase</keyword>
<dbReference type="RefSeq" id="WP_138323588.1">
    <property type="nucleotide sequence ID" value="NZ_CP040463.1"/>
</dbReference>
<dbReference type="SUPFAM" id="SSF56425">
    <property type="entry name" value="Succinate dehydrogenase/fumarate reductase flavoprotein, catalytic domain"/>
    <property type="match status" value="1"/>
</dbReference>
<dbReference type="Proteomes" id="UP000306825">
    <property type="component" value="Chromosome"/>
</dbReference>
<feature type="domain" description="Fumarate reductase/succinate dehydrogenase flavoprotein-like C-terminal" evidence="5">
    <location>
        <begin position="424"/>
        <end position="518"/>
    </location>
</feature>
<dbReference type="InterPro" id="IPR003953">
    <property type="entry name" value="FAD-dep_OxRdtase_2_FAD-bd"/>
</dbReference>
<dbReference type="InterPro" id="IPR037099">
    <property type="entry name" value="Fum_R/Succ_DH_flav-like_C_sf"/>
</dbReference>
<protein>
    <submittedName>
        <fullName evidence="6">FAD-dependent oxidoreductase</fullName>
    </submittedName>
</protein>
<dbReference type="PIRSF" id="PIRSF000171">
    <property type="entry name" value="SDHA_APRA_LASPO"/>
    <property type="match status" value="1"/>
</dbReference>
<evidence type="ECO:0000256" key="3">
    <source>
        <dbReference type="ARBA" id="ARBA00023002"/>
    </source>
</evidence>